<dbReference type="Pfam" id="PF08239">
    <property type="entry name" value="SH3_3"/>
    <property type="match status" value="1"/>
</dbReference>
<dbReference type="HOGENOM" id="CLU_1783431_0_0_10"/>
<evidence type="ECO:0000256" key="1">
    <source>
        <dbReference type="SAM" id="Phobius"/>
    </source>
</evidence>
<dbReference type="eggNOG" id="COG3103">
    <property type="taxonomic scope" value="Bacteria"/>
</dbReference>
<accession>A1BCK2</accession>
<reference evidence="3 4" key="1">
    <citation type="submission" date="2006-12" db="EMBL/GenBank/DDBJ databases">
        <title>Complete sequence of Chlorobium phaeobacteroides DSM 266.</title>
        <authorList>
            <consortium name="US DOE Joint Genome Institute"/>
            <person name="Copeland A."/>
            <person name="Lucas S."/>
            <person name="Lapidus A."/>
            <person name="Barry K."/>
            <person name="Detter J.C."/>
            <person name="Glavina del Rio T."/>
            <person name="Hammon N."/>
            <person name="Israni S."/>
            <person name="Pitluck S."/>
            <person name="Goltsman E."/>
            <person name="Schmutz J."/>
            <person name="Larimer F."/>
            <person name="Land M."/>
            <person name="Hauser L."/>
            <person name="Mikhailova N."/>
            <person name="Li T."/>
            <person name="Overmann J."/>
            <person name="Bryant D.A."/>
            <person name="Richardson P."/>
        </authorList>
    </citation>
    <scope>NUCLEOTIDE SEQUENCE [LARGE SCALE GENOMIC DNA]</scope>
    <source>
        <strain evidence="3 4">DSM 266</strain>
    </source>
</reference>
<dbReference type="PROSITE" id="PS51781">
    <property type="entry name" value="SH3B"/>
    <property type="match status" value="1"/>
</dbReference>
<evidence type="ECO:0000313" key="4">
    <source>
        <dbReference type="Proteomes" id="UP000008701"/>
    </source>
</evidence>
<name>A1BCK2_CHLPD</name>
<keyword evidence="1" id="KW-0472">Membrane</keyword>
<dbReference type="Gene3D" id="2.30.30.40">
    <property type="entry name" value="SH3 Domains"/>
    <property type="match status" value="1"/>
</dbReference>
<dbReference type="EMBL" id="CP000492">
    <property type="protein sequence ID" value="ABL64129.1"/>
    <property type="molecule type" value="Genomic_DNA"/>
</dbReference>
<keyword evidence="1" id="KW-0812">Transmembrane</keyword>
<dbReference type="KEGG" id="cph:Cpha266_0059"/>
<organism evidence="3 4">
    <name type="scientific">Chlorobium phaeobacteroides (strain DSM 266 / SMG 266 / 2430)</name>
    <dbReference type="NCBI Taxonomy" id="290317"/>
    <lineage>
        <taxon>Bacteria</taxon>
        <taxon>Pseudomonadati</taxon>
        <taxon>Chlorobiota</taxon>
        <taxon>Chlorobiia</taxon>
        <taxon>Chlorobiales</taxon>
        <taxon>Chlorobiaceae</taxon>
        <taxon>Chlorobium/Pelodictyon group</taxon>
        <taxon>Chlorobium</taxon>
    </lineage>
</organism>
<proteinExistence type="predicted"/>
<dbReference type="OrthoDB" id="7054664at2"/>
<dbReference type="STRING" id="290317.Cpha266_0059"/>
<keyword evidence="1" id="KW-1133">Transmembrane helix</keyword>
<protein>
    <submittedName>
        <fullName evidence="3">SH3, type 3 domain protein</fullName>
    </submittedName>
</protein>
<dbReference type="AlphaFoldDB" id="A1BCK2"/>
<keyword evidence="4" id="KW-1185">Reference proteome</keyword>
<feature type="transmembrane region" description="Helical" evidence="1">
    <location>
        <begin position="12"/>
        <end position="33"/>
    </location>
</feature>
<dbReference type="Proteomes" id="UP000008701">
    <property type="component" value="Chromosome"/>
</dbReference>
<feature type="domain" description="SH3b" evidence="2">
    <location>
        <begin position="77"/>
        <end position="142"/>
    </location>
</feature>
<dbReference type="InterPro" id="IPR003646">
    <property type="entry name" value="SH3-like_bac-type"/>
</dbReference>
<evidence type="ECO:0000259" key="2">
    <source>
        <dbReference type="PROSITE" id="PS51781"/>
    </source>
</evidence>
<gene>
    <name evidence="3" type="ordered locus">Cpha266_0059</name>
</gene>
<dbReference type="RefSeq" id="WP_011743971.1">
    <property type="nucleotide sequence ID" value="NC_008639.1"/>
</dbReference>
<sequence length="145" mass="15714">MAEENKNFWGTIPGILTGIGTVLTAATGFYMAISGGSPTAKHKPEASAPPATAVMQATVQTTPAKEEVTPHLQDIFILKAVIDDPDGFTNVRSMKSSSSSIVAKVTRNEQFHTYLQDGSWWQVKTADGKIGYMHTGHIRILQDPR</sequence>
<evidence type="ECO:0000313" key="3">
    <source>
        <dbReference type="EMBL" id="ABL64129.1"/>
    </source>
</evidence>